<dbReference type="CDD" id="cd05233">
    <property type="entry name" value="SDR_c"/>
    <property type="match status" value="1"/>
</dbReference>
<proteinExistence type="inferred from homology"/>
<dbReference type="AlphaFoldDB" id="A0A1L9T020"/>
<dbReference type="PANTHER" id="PTHR42760:SF83">
    <property type="entry name" value="(3R)-3-HYDROXYACYL-COA DEHYDROGENASE"/>
    <property type="match status" value="1"/>
</dbReference>
<dbReference type="FunFam" id="3.40.50.720:FF:000417">
    <property type="entry name" value="Glucose 1-dehydrogenase, putative"/>
    <property type="match status" value="1"/>
</dbReference>
<evidence type="ECO:0000256" key="4">
    <source>
        <dbReference type="ARBA" id="ARBA00023308"/>
    </source>
</evidence>
<dbReference type="Proteomes" id="UP000184356">
    <property type="component" value="Unassembled WGS sequence"/>
</dbReference>
<gene>
    <name evidence="5" type="ORF">ASPSYDRAFT_1165219</name>
</gene>
<organism evidence="5 6">
    <name type="scientific">Aspergillus sydowii CBS 593.65</name>
    <dbReference type="NCBI Taxonomy" id="1036612"/>
    <lineage>
        <taxon>Eukaryota</taxon>
        <taxon>Fungi</taxon>
        <taxon>Dikarya</taxon>
        <taxon>Ascomycota</taxon>
        <taxon>Pezizomycotina</taxon>
        <taxon>Eurotiomycetes</taxon>
        <taxon>Eurotiomycetidae</taxon>
        <taxon>Eurotiales</taxon>
        <taxon>Aspergillaceae</taxon>
        <taxon>Aspergillus</taxon>
        <taxon>Aspergillus subgen. Nidulantes</taxon>
    </lineage>
</organism>
<dbReference type="GO" id="GO:0016616">
    <property type="term" value="F:oxidoreductase activity, acting on the CH-OH group of donors, NAD or NADP as acceptor"/>
    <property type="evidence" value="ECO:0007669"/>
    <property type="project" value="TreeGrafter"/>
</dbReference>
<dbReference type="SUPFAM" id="SSF51735">
    <property type="entry name" value="NAD(P)-binding Rossmann-fold domains"/>
    <property type="match status" value="1"/>
</dbReference>
<dbReference type="PRINTS" id="PR00080">
    <property type="entry name" value="SDRFAMILY"/>
</dbReference>
<dbReference type="InterPro" id="IPR002347">
    <property type="entry name" value="SDR_fam"/>
</dbReference>
<dbReference type="GO" id="GO:0019301">
    <property type="term" value="P:rhamnose catabolic process"/>
    <property type="evidence" value="ECO:0007669"/>
    <property type="project" value="UniProtKB-ARBA"/>
</dbReference>
<dbReference type="Pfam" id="PF13561">
    <property type="entry name" value="adh_short_C2"/>
    <property type="match status" value="1"/>
</dbReference>
<name>A0A1L9T020_9EURO</name>
<dbReference type="InterPro" id="IPR036291">
    <property type="entry name" value="NAD(P)-bd_dom_sf"/>
</dbReference>
<evidence type="ECO:0000256" key="2">
    <source>
        <dbReference type="ARBA" id="ARBA00022857"/>
    </source>
</evidence>
<dbReference type="GO" id="GO:0006633">
    <property type="term" value="P:fatty acid biosynthetic process"/>
    <property type="evidence" value="ECO:0007669"/>
    <property type="project" value="TreeGrafter"/>
</dbReference>
<keyword evidence="4" id="KW-0684">Rhamnose metabolism</keyword>
<accession>A0A1L9T020</accession>
<dbReference type="STRING" id="1036612.A0A1L9T020"/>
<dbReference type="VEuPathDB" id="FungiDB:ASPSYDRAFT_1165219"/>
<dbReference type="PRINTS" id="PR00081">
    <property type="entry name" value="GDHRDH"/>
</dbReference>
<reference evidence="6" key="1">
    <citation type="journal article" date="2017" name="Genome Biol.">
        <title>Comparative genomics reveals high biological diversity and specific adaptations in the industrially and medically important fungal genus Aspergillus.</title>
        <authorList>
            <person name="de Vries R.P."/>
            <person name="Riley R."/>
            <person name="Wiebenga A."/>
            <person name="Aguilar-Osorio G."/>
            <person name="Amillis S."/>
            <person name="Uchima C.A."/>
            <person name="Anderluh G."/>
            <person name="Asadollahi M."/>
            <person name="Askin M."/>
            <person name="Barry K."/>
            <person name="Battaglia E."/>
            <person name="Bayram O."/>
            <person name="Benocci T."/>
            <person name="Braus-Stromeyer S.A."/>
            <person name="Caldana C."/>
            <person name="Canovas D."/>
            <person name="Cerqueira G.C."/>
            <person name="Chen F."/>
            <person name="Chen W."/>
            <person name="Choi C."/>
            <person name="Clum A."/>
            <person name="Dos Santos R.A."/>
            <person name="Damasio A.R."/>
            <person name="Diallinas G."/>
            <person name="Emri T."/>
            <person name="Fekete E."/>
            <person name="Flipphi M."/>
            <person name="Freyberg S."/>
            <person name="Gallo A."/>
            <person name="Gournas C."/>
            <person name="Habgood R."/>
            <person name="Hainaut M."/>
            <person name="Harispe M.L."/>
            <person name="Henrissat B."/>
            <person name="Hilden K.S."/>
            <person name="Hope R."/>
            <person name="Hossain A."/>
            <person name="Karabika E."/>
            <person name="Karaffa L."/>
            <person name="Karanyi Z."/>
            <person name="Krasevec N."/>
            <person name="Kuo A."/>
            <person name="Kusch H."/>
            <person name="LaButti K."/>
            <person name="Lagendijk E.L."/>
            <person name="Lapidus A."/>
            <person name="Levasseur A."/>
            <person name="Lindquist E."/>
            <person name="Lipzen A."/>
            <person name="Logrieco A.F."/>
            <person name="MacCabe A."/>
            <person name="Maekelae M.R."/>
            <person name="Malavazi I."/>
            <person name="Melin P."/>
            <person name="Meyer V."/>
            <person name="Mielnichuk N."/>
            <person name="Miskei M."/>
            <person name="Molnar A.P."/>
            <person name="Mule G."/>
            <person name="Ngan C.Y."/>
            <person name="Orejas M."/>
            <person name="Orosz E."/>
            <person name="Ouedraogo J.P."/>
            <person name="Overkamp K.M."/>
            <person name="Park H.-S."/>
            <person name="Perrone G."/>
            <person name="Piumi F."/>
            <person name="Punt P.J."/>
            <person name="Ram A.F."/>
            <person name="Ramon A."/>
            <person name="Rauscher S."/>
            <person name="Record E."/>
            <person name="Riano-Pachon D.M."/>
            <person name="Robert V."/>
            <person name="Roehrig J."/>
            <person name="Ruller R."/>
            <person name="Salamov A."/>
            <person name="Salih N.S."/>
            <person name="Samson R.A."/>
            <person name="Sandor E."/>
            <person name="Sanguinetti M."/>
            <person name="Schuetze T."/>
            <person name="Sepcic K."/>
            <person name="Shelest E."/>
            <person name="Sherlock G."/>
            <person name="Sophianopoulou V."/>
            <person name="Squina F.M."/>
            <person name="Sun H."/>
            <person name="Susca A."/>
            <person name="Todd R.B."/>
            <person name="Tsang A."/>
            <person name="Unkles S.E."/>
            <person name="van de Wiele N."/>
            <person name="van Rossen-Uffink D."/>
            <person name="Oliveira J.V."/>
            <person name="Vesth T.C."/>
            <person name="Visser J."/>
            <person name="Yu J.-H."/>
            <person name="Zhou M."/>
            <person name="Andersen M.R."/>
            <person name="Archer D.B."/>
            <person name="Baker S.E."/>
            <person name="Benoit I."/>
            <person name="Brakhage A.A."/>
            <person name="Braus G.H."/>
            <person name="Fischer R."/>
            <person name="Frisvad J.C."/>
            <person name="Goldman G.H."/>
            <person name="Houbraken J."/>
            <person name="Oakley B."/>
            <person name="Pocsi I."/>
            <person name="Scazzocchio C."/>
            <person name="Seiboth B."/>
            <person name="vanKuyk P.A."/>
            <person name="Wortman J."/>
            <person name="Dyer P.S."/>
            <person name="Grigoriev I.V."/>
        </authorList>
    </citation>
    <scope>NUCLEOTIDE SEQUENCE [LARGE SCALE GENOMIC DNA]</scope>
    <source>
        <strain evidence="6">CBS 593.65</strain>
    </source>
</reference>
<dbReference type="GeneID" id="63756233"/>
<keyword evidence="3" id="KW-0560">Oxidoreductase</keyword>
<keyword evidence="6" id="KW-1185">Reference proteome</keyword>
<dbReference type="RefSeq" id="XP_040696620.1">
    <property type="nucleotide sequence ID" value="XM_040840160.1"/>
</dbReference>
<protein>
    <submittedName>
        <fullName evidence="5">Uncharacterized protein</fullName>
    </submittedName>
</protein>
<keyword evidence="2" id="KW-0521">NADP</keyword>
<dbReference type="EMBL" id="KV878599">
    <property type="protein sequence ID" value="OJJ52814.1"/>
    <property type="molecule type" value="Genomic_DNA"/>
</dbReference>
<evidence type="ECO:0000313" key="6">
    <source>
        <dbReference type="Proteomes" id="UP000184356"/>
    </source>
</evidence>
<evidence type="ECO:0000256" key="3">
    <source>
        <dbReference type="ARBA" id="ARBA00023002"/>
    </source>
</evidence>
<dbReference type="PANTHER" id="PTHR42760">
    <property type="entry name" value="SHORT-CHAIN DEHYDROGENASES/REDUCTASES FAMILY MEMBER"/>
    <property type="match status" value="1"/>
</dbReference>
<dbReference type="GO" id="GO:0048038">
    <property type="term" value="F:quinone binding"/>
    <property type="evidence" value="ECO:0007669"/>
    <property type="project" value="TreeGrafter"/>
</dbReference>
<comment type="similarity">
    <text evidence="1">Belongs to the short-chain dehydrogenases/reductases (SDR) family.</text>
</comment>
<evidence type="ECO:0000256" key="1">
    <source>
        <dbReference type="ARBA" id="ARBA00006484"/>
    </source>
</evidence>
<evidence type="ECO:0000313" key="5">
    <source>
        <dbReference type="EMBL" id="OJJ52814.1"/>
    </source>
</evidence>
<sequence>MELLRNKVIAVTGSSSGIGRAIARRCAQQGATVVLHHLGTSQTQQDAESLKQSLGPVTMDESQTSHLIVGADLTSDSAADILISQTISAYGRVDALVNNAGICQFTPATSVTKKLLQRQMDVNYTAAYLLSQAASKQMADQGTGGSIVSISSITAVRGSSNLTHYAPTKAALLAMSKSMAVEFGKYGIRYNSVLPGTIETTMNAADLAVGGKKAIMKSRVPLGRLGKPDDVAGVVVFLASDLAKYITGGADFGRWGCSNLLPVADQRVSDNQLHI</sequence>
<dbReference type="OrthoDB" id="1669814at2759"/>
<dbReference type="Gene3D" id="3.40.50.720">
    <property type="entry name" value="NAD(P)-binding Rossmann-like Domain"/>
    <property type="match status" value="1"/>
</dbReference>